<feature type="region of interest" description="Disordered" evidence="1">
    <location>
        <begin position="1"/>
        <end position="37"/>
    </location>
</feature>
<organism evidence="2 3">
    <name type="scientific">Kluyveromyces dobzhanskii CBS 2104</name>
    <dbReference type="NCBI Taxonomy" id="1427455"/>
    <lineage>
        <taxon>Eukaryota</taxon>
        <taxon>Fungi</taxon>
        <taxon>Dikarya</taxon>
        <taxon>Ascomycota</taxon>
        <taxon>Saccharomycotina</taxon>
        <taxon>Saccharomycetes</taxon>
        <taxon>Saccharomycetales</taxon>
        <taxon>Saccharomycetaceae</taxon>
        <taxon>Kluyveromyces</taxon>
    </lineage>
</organism>
<keyword evidence="3" id="KW-1185">Reference proteome</keyword>
<comment type="caution">
    <text evidence="2">The sequence shown here is derived from an EMBL/GenBank/DDBJ whole genome shotgun (WGS) entry which is preliminary data.</text>
</comment>
<reference evidence="2 3" key="1">
    <citation type="submission" date="2014-03" db="EMBL/GenBank/DDBJ databases">
        <title>The genome of Kluyveromyces dobzhanskii.</title>
        <authorList>
            <person name="Nystedt B."/>
            <person name="Astrom S."/>
        </authorList>
    </citation>
    <scope>NUCLEOTIDE SEQUENCE [LARGE SCALE GENOMIC DNA]</scope>
    <source>
        <strain evidence="2 3">CBS 2104</strain>
    </source>
</reference>
<name>A0A0A8L148_9SACH</name>
<dbReference type="AlphaFoldDB" id="A0A0A8L148"/>
<evidence type="ECO:0000256" key="1">
    <source>
        <dbReference type="SAM" id="MobiDB-lite"/>
    </source>
</evidence>
<evidence type="ECO:0000313" key="3">
    <source>
        <dbReference type="Proteomes" id="UP000031516"/>
    </source>
</evidence>
<protein>
    <submittedName>
        <fullName evidence="2">WGS project CCBQ000000000 data, contig 00107</fullName>
    </submittedName>
</protein>
<dbReference type="EMBL" id="CCBQ010000004">
    <property type="protein sequence ID" value="CDO91934.1"/>
    <property type="molecule type" value="Genomic_DNA"/>
</dbReference>
<dbReference type="Proteomes" id="UP000031516">
    <property type="component" value="Unassembled WGS sequence"/>
</dbReference>
<gene>
    <name evidence="2" type="ORF">KLDO_g264</name>
</gene>
<sequence length="269" mass="31240">MEAMGTQKPLGVNSTILNKHIPTKSPSKRNRSWKTVEKSEIKTKGRLKNKTNVQDLNFLDSMDTSCDSPQMLQLPSQSPYTQNYYHSNNCGTRHPDVSFHSLPPEYEELQLQSQKQYQLQQHEQQSKYYSSSPINHHLLEQQTAPQLPPRPENINTSKLVFNSAGFNNCSPHSPVPIVTGFPSYFNPRQAKNMPHSEKVERWMENLPIYFEESEQVAHTECFSITDDSEFWEEDEFDNEYEHTTALTNSVEIIFLQQRRITALINKLYN</sequence>
<proteinExistence type="predicted"/>
<accession>A0A0A8L148</accession>
<dbReference type="OrthoDB" id="3981267at2759"/>
<evidence type="ECO:0000313" key="2">
    <source>
        <dbReference type="EMBL" id="CDO91934.1"/>
    </source>
</evidence>